<feature type="region of interest" description="Disordered" evidence="5">
    <location>
        <begin position="64"/>
        <end position="118"/>
    </location>
</feature>
<reference evidence="7" key="1">
    <citation type="submission" date="2020-11" db="EMBL/GenBank/DDBJ databases">
        <authorList>
            <person name="Whiteford S."/>
        </authorList>
    </citation>
    <scope>NUCLEOTIDE SEQUENCE</scope>
</reference>
<evidence type="ECO:0000313" key="8">
    <source>
        <dbReference type="Proteomes" id="UP000653454"/>
    </source>
</evidence>
<evidence type="ECO:0000313" key="7">
    <source>
        <dbReference type="EMBL" id="CAG9137967.1"/>
    </source>
</evidence>
<dbReference type="SUPFAM" id="SSF57903">
    <property type="entry name" value="FYVE/PHD zinc finger"/>
    <property type="match status" value="1"/>
</dbReference>
<feature type="compositionally biased region" description="Polar residues" evidence="5">
    <location>
        <begin position="83"/>
        <end position="100"/>
    </location>
</feature>
<evidence type="ECO:0000256" key="1">
    <source>
        <dbReference type="ARBA" id="ARBA00022723"/>
    </source>
</evidence>
<dbReference type="SMART" id="SM00249">
    <property type="entry name" value="PHD"/>
    <property type="match status" value="1"/>
</dbReference>
<sequence length="388" mass="43879">MKFVCCQTPEASSNGVNDLTLKCNTCKDNYHVNCILPNKPIGWIPDAEFESSWLCPMCTKSGPRDNKDDTPIKGNQRSKDTECQNVTMRSKASTANQKTSATTKKPPNNPQKPAATSDIQKPACNLQKLPGNVHKSPTKSHTITQDDIRRIIREEIGKSFERLETKLSNLSTDISTLKESVQFISGEYDKVVQRLEKIEKDHKSVSSVPATVSELHKSVISVSNNINSGEQWSRRSNVEIVGIPETKNENLMAIVSQIAQKANIQLNPEVDIDFVTRVAPLSKDNKAKPKNIIVRFLRRYKKDDFHSRMRSLKDLKAQDVGFVNNTSRIYFNDHLTTANKLLLQRTKKRASEMQYKYVWIRNCSIMVRKTDASPVLVISGDDDLKKMK</sequence>
<protein>
    <submittedName>
        <fullName evidence="7">(diamondback moth) hypothetical protein</fullName>
    </submittedName>
</protein>
<keyword evidence="8" id="KW-1185">Reference proteome</keyword>
<accession>A0A8S4GDU1</accession>
<evidence type="ECO:0000256" key="2">
    <source>
        <dbReference type="ARBA" id="ARBA00022771"/>
    </source>
</evidence>
<dbReference type="InterPro" id="IPR057251">
    <property type="entry name" value="FP_C"/>
</dbReference>
<gene>
    <name evidence="7" type="ORF">PLXY2_LOCUS16217</name>
</gene>
<name>A0A8S4GDU1_PLUXY</name>
<dbReference type="Proteomes" id="UP000653454">
    <property type="component" value="Unassembled WGS sequence"/>
</dbReference>
<comment type="caution">
    <text evidence="7">The sequence shown here is derived from an EMBL/GenBank/DDBJ whole genome shotgun (WGS) entry which is preliminary data.</text>
</comment>
<feature type="domain" description="PHD-type" evidence="6">
    <location>
        <begin position="1"/>
        <end position="61"/>
    </location>
</feature>
<keyword evidence="1" id="KW-0479">Metal-binding</keyword>
<organism evidence="7 8">
    <name type="scientific">Plutella xylostella</name>
    <name type="common">Diamondback moth</name>
    <name type="synonym">Plutella maculipennis</name>
    <dbReference type="NCBI Taxonomy" id="51655"/>
    <lineage>
        <taxon>Eukaryota</taxon>
        <taxon>Metazoa</taxon>
        <taxon>Ecdysozoa</taxon>
        <taxon>Arthropoda</taxon>
        <taxon>Hexapoda</taxon>
        <taxon>Insecta</taxon>
        <taxon>Pterygota</taxon>
        <taxon>Neoptera</taxon>
        <taxon>Endopterygota</taxon>
        <taxon>Lepidoptera</taxon>
        <taxon>Glossata</taxon>
        <taxon>Ditrysia</taxon>
        <taxon>Yponomeutoidea</taxon>
        <taxon>Plutellidae</taxon>
        <taxon>Plutella</taxon>
    </lineage>
</organism>
<proteinExistence type="predicted"/>
<dbReference type="Pfam" id="PF25298">
    <property type="entry name" value="Baculo_FP_2nd"/>
    <property type="match status" value="1"/>
</dbReference>
<evidence type="ECO:0000256" key="5">
    <source>
        <dbReference type="SAM" id="MobiDB-lite"/>
    </source>
</evidence>
<dbReference type="EMBL" id="CAJHNJ030000469">
    <property type="protein sequence ID" value="CAG9137967.1"/>
    <property type="molecule type" value="Genomic_DNA"/>
</dbReference>
<dbReference type="AlphaFoldDB" id="A0A8S4GDU1"/>
<feature type="compositionally biased region" description="Low complexity" evidence="5">
    <location>
        <begin position="101"/>
        <end position="116"/>
    </location>
</feature>
<keyword evidence="3" id="KW-0862">Zinc</keyword>
<dbReference type="Gene3D" id="3.30.40.10">
    <property type="entry name" value="Zinc/RING finger domain, C3HC4 (zinc finger)"/>
    <property type="match status" value="1"/>
</dbReference>
<dbReference type="InterPro" id="IPR011011">
    <property type="entry name" value="Znf_FYVE_PHD"/>
</dbReference>
<keyword evidence="2 4" id="KW-0863">Zinc-finger</keyword>
<feature type="compositionally biased region" description="Basic and acidic residues" evidence="5">
    <location>
        <begin position="64"/>
        <end position="82"/>
    </location>
</feature>
<evidence type="ECO:0000256" key="3">
    <source>
        <dbReference type="ARBA" id="ARBA00022833"/>
    </source>
</evidence>
<dbReference type="InterPro" id="IPR019787">
    <property type="entry name" value="Znf_PHD-finger"/>
</dbReference>
<dbReference type="Gene3D" id="3.30.70.1820">
    <property type="entry name" value="L1 transposable element, RRM domain"/>
    <property type="match status" value="1"/>
</dbReference>
<dbReference type="GO" id="GO:0008270">
    <property type="term" value="F:zinc ion binding"/>
    <property type="evidence" value="ECO:0007669"/>
    <property type="project" value="UniProtKB-KW"/>
</dbReference>
<evidence type="ECO:0000256" key="4">
    <source>
        <dbReference type="PROSITE-ProRule" id="PRU00146"/>
    </source>
</evidence>
<dbReference type="InterPro" id="IPR001965">
    <property type="entry name" value="Znf_PHD"/>
</dbReference>
<dbReference type="InterPro" id="IPR013083">
    <property type="entry name" value="Znf_RING/FYVE/PHD"/>
</dbReference>
<evidence type="ECO:0000259" key="6">
    <source>
        <dbReference type="PROSITE" id="PS50016"/>
    </source>
</evidence>
<dbReference type="PROSITE" id="PS50016">
    <property type="entry name" value="ZF_PHD_2"/>
    <property type="match status" value="1"/>
</dbReference>